<comment type="similarity">
    <text evidence="3">Belongs to the borealin family.</text>
</comment>
<evidence type="ECO:0000256" key="7">
    <source>
        <dbReference type="ARBA" id="ARBA00023242"/>
    </source>
</evidence>
<dbReference type="InterPro" id="IPR018851">
    <property type="entry name" value="Borealin_N"/>
</dbReference>
<accession>A0AA36EWI9</accession>
<comment type="subcellular location">
    <subcellularLocation>
        <location evidence="2">Chromosome</location>
        <location evidence="2">Centromere</location>
    </subcellularLocation>
    <subcellularLocation>
        <location evidence="1">Nucleus</location>
    </subcellularLocation>
</comment>
<dbReference type="GO" id="GO:0051233">
    <property type="term" value="C:spindle midzone"/>
    <property type="evidence" value="ECO:0007669"/>
    <property type="project" value="TreeGrafter"/>
</dbReference>
<dbReference type="AlphaFoldDB" id="A0AA36EWI9"/>
<name>A0AA36EWI9_OCTVU</name>
<dbReference type="GO" id="GO:0005634">
    <property type="term" value="C:nucleus"/>
    <property type="evidence" value="ECO:0007669"/>
    <property type="project" value="UniProtKB-SubCell"/>
</dbReference>
<evidence type="ECO:0000256" key="2">
    <source>
        <dbReference type="ARBA" id="ARBA00004584"/>
    </source>
</evidence>
<evidence type="ECO:0000256" key="10">
    <source>
        <dbReference type="SAM" id="MobiDB-lite"/>
    </source>
</evidence>
<dbReference type="EMBL" id="OX597814">
    <property type="protein sequence ID" value="CAI9715672.1"/>
    <property type="molecule type" value="Genomic_DNA"/>
</dbReference>
<evidence type="ECO:0000256" key="5">
    <source>
        <dbReference type="ARBA" id="ARBA00022618"/>
    </source>
</evidence>
<keyword evidence="4" id="KW-0158">Chromosome</keyword>
<dbReference type="Proteomes" id="UP001162480">
    <property type="component" value="Chromosome 1"/>
</dbReference>
<feature type="region of interest" description="Disordered" evidence="10">
    <location>
        <begin position="221"/>
        <end position="253"/>
    </location>
</feature>
<dbReference type="InterPro" id="IPR046466">
    <property type="entry name" value="Borealin_C"/>
</dbReference>
<dbReference type="GO" id="GO:0000070">
    <property type="term" value="P:mitotic sister chromatid segregation"/>
    <property type="evidence" value="ECO:0007669"/>
    <property type="project" value="TreeGrafter"/>
</dbReference>
<dbReference type="PANTHER" id="PTHR16040">
    <property type="entry name" value="AUSTRALIN, ISOFORM A-RELATED"/>
    <property type="match status" value="1"/>
</dbReference>
<dbReference type="GO" id="GO:0051301">
    <property type="term" value="P:cell division"/>
    <property type="evidence" value="ECO:0007669"/>
    <property type="project" value="UniProtKB-KW"/>
</dbReference>
<gene>
    <name evidence="13" type="ORF">OCTVUL_1B024509</name>
</gene>
<evidence type="ECO:0000256" key="1">
    <source>
        <dbReference type="ARBA" id="ARBA00004123"/>
    </source>
</evidence>
<feature type="compositionally biased region" description="Polar residues" evidence="10">
    <location>
        <begin position="227"/>
        <end position="253"/>
    </location>
</feature>
<reference evidence="13" key="1">
    <citation type="submission" date="2023-08" db="EMBL/GenBank/DDBJ databases">
        <authorList>
            <person name="Alioto T."/>
            <person name="Alioto T."/>
            <person name="Gomez Garrido J."/>
        </authorList>
    </citation>
    <scope>NUCLEOTIDE SEQUENCE</scope>
</reference>
<keyword evidence="14" id="KW-1185">Reference proteome</keyword>
<evidence type="ECO:0000259" key="12">
    <source>
        <dbReference type="Pfam" id="PF10512"/>
    </source>
</evidence>
<organism evidence="13 14">
    <name type="scientific">Octopus vulgaris</name>
    <name type="common">Common octopus</name>
    <dbReference type="NCBI Taxonomy" id="6645"/>
    <lineage>
        <taxon>Eukaryota</taxon>
        <taxon>Metazoa</taxon>
        <taxon>Spiralia</taxon>
        <taxon>Lophotrochozoa</taxon>
        <taxon>Mollusca</taxon>
        <taxon>Cephalopoda</taxon>
        <taxon>Coleoidea</taxon>
        <taxon>Octopodiformes</taxon>
        <taxon>Octopoda</taxon>
        <taxon>Incirrata</taxon>
        <taxon>Octopodidae</taxon>
        <taxon>Octopus</taxon>
    </lineage>
</organism>
<keyword evidence="9" id="KW-0137">Centromere</keyword>
<dbReference type="Gene3D" id="6.10.250.1900">
    <property type="match status" value="1"/>
</dbReference>
<sequence>MITDSLSTSNLENFTLQAENKKMPRKRPTKKVRCVPALPNGDEGKDLTKAEQQAKLQVFLGDFDRKFEEKRQEFDDKISLTYKKIDTYCHIGIQQIPMTLRKMKLRDFIAAGGTFESALQYLTMEKEKTVDENAVESLNAIACGKKASKNQLYNDPTFQKVAGDCATSLQMLDLQEAPSTMKKTKLKAVPENNLPLFEKPLIENELLTDAIDMSIKRTLRQRRPRNTKGSMQPPSTIKTRSSKRTVSNAKQQTPLTNWSSSQFLMTPAITPKFDTRLPITPFDRSPRQGERFMSLAGSPVVVRSQTKIEKIRERISTALINEALEGTESIKILNEVLEVIKE</sequence>
<evidence type="ECO:0000313" key="13">
    <source>
        <dbReference type="EMBL" id="CAI9715672.1"/>
    </source>
</evidence>
<evidence type="ECO:0000256" key="9">
    <source>
        <dbReference type="ARBA" id="ARBA00023328"/>
    </source>
</evidence>
<evidence type="ECO:0000256" key="8">
    <source>
        <dbReference type="ARBA" id="ARBA00023306"/>
    </source>
</evidence>
<proteinExistence type="inferred from homology"/>
<dbReference type="GO" id="GO:0000775">
    <property type="term" value="C:chromosome, centromeric region"/>
    <property type="evidence" value="ECO:0007669"/>
    <property type="project" value="UniProtKB-SubCell"/>
</dbReference>
<protein>
    <recommendedName>
        <fullName evidence="15">Borealin</fullName>
    </recommendedName>
</protein>
<dbReference type="InterPro" id="IPR018867">
    <property type="entry name" value="Cell_div_borealin"/>
</dbReference>
<keyword evidence="7" id="KW-0539">Nucleus</keyword>
<keyword evidence="5" id="KW-0132">Cell division</keyword>
<evidence type="ECO:0000259" key="11">
    <source>
        <dbReference type="Pfam" id="PF10444"/>
    </source>
</evidence>
<evidence type="ECO:0000256" key="6">
    <source>
        <dbReference type="ARBA" id="ARBA00022776"/>
    </source>
</evidence>
<evidence type="ECO:0008006" key="15">
    <source>
        <dbReference type="Google" id="ProtNLM"/>
    </source>
</evidence>
<evidence type="ECO:0000313" key="14">
    <source>
        <dbReference type="Proteomes" id="UP001162480"/>
    </source>
</evidence>
<feature type="domain" description="Borealin N-terminal" evidence="11">
    <location>
        <begin position="55"/>
        <end position="110"/>
    </location>
</feature>
<dbReference type="Pfam" id="PF10444">
    <property type="entry name" value="Nbl1_Borealin_N"/>
    <property type="match status" value="1"/>
</dbReference>
<evidence type="ECO:0000256" key="4">
    <source>
        <dbReference type="ARBA" id="ARBA00022454"/>
    </source>
</evidence>
<dbReference type="PANTHER" id="PTHR16040:SF7">
    <property type="entry name" value="AUSTRALIN, ISOFORM A-RELATED"/>
    <property type="match status" value="1"/>
</dbReference>
<dbReference type="Pfam" id="PF10512">
    <property type="entry name" value="Borealin"/>
    <property type="match status" value="1"/>
</dbReference>
<keyword evidence="6" id="KW-0498">Mitosis</keyword>
<evidence type="ECO:0000256" key="3">
    <source>
        <dbReference type="ARBA" id="ARBA00009914"/>
    </source>
</evidence>
<keyword evidence="8" id="KW-0131">Cell cycle</keyword>
<dbReference type="GO" id="GO:0032133">
    <property type="term" value="C:chromosome passenger complex"/>
    <property type="evidence" value="ECO:0007669"/>
    <property type="project" value="TreeGrafter"/>
</dbReference>
<feature type="domain" description="Borealin C-terminal" evidence="12">
    <location>
        <begin position="247"/>
        <end position="306"/>
    </location>
</feature>